<dbReference type="Proteomes" id="UP000594261">
    <property type="component" value="Chromosome 10"/>
</dbReference>
<dbReference type="Pfam" id="PF14392">
    <property type="entry name" value="zf-CCHC_4"/>
    <property type="match status" value="1"/>
</dbReference>
<dbReference type="Gramene" id="QL10p029082:mrna">
    <property type="protein sequence ID" value="QL10p029082:mrna:CDS:1"/>
    <property type="gene ID" value="QL10p029082"/>
</dbReference>
<dbReference type="PANTHER" id="PTHR31286">
    <property type="entry name" value="GLYCINE-RICH CELL WALL STRUCTURAL PROTEIN 1.8-LIKE"/>
    <property type="match status" value="1"/>
</dbReference>
<sequence>MCKPYNRKAAKNTLRKAWGLDKELQISEVDSNLFQFKFQSDYELERILKGGLWTFDNQLLMLTRWRIGISANNVVLEHASLWVQIWGVLFDMMSPTVTMKIGKKMGVVEDVERRRRTDDQNLFLWVRVALLISKPLRRGGFLLGLDGRRHWVDYKYERLPLFCHYCGILGHDIRHCPPHFDASK</sequence>
<feature type="domain" description="DUF4283" evidence="1">
    <location>
        <begin position="6"/>
        <end position="66"/>
    </location>
</feature>
<dbReference type="Pfam" id="PF14111">
    <property type="entry name" value="DUF4283"/>
    <property type="match status" value="1"/>
</dbReference>
<evidence type="ECO:0000259" key="1">
    <source>
        <dbReference type="Pfam" id="PF14111"/>
    </source>
</evidence>
<dbReference type="KEGG" id="qlo:115964599"/>
<dbReference type="GO" id="GO:0008270">
    <property type="term" value="F:zinc ion binding"/>
    <property type="evidence" value="ECO:0007669"/>
    <property type="project" value="InterPro"/>
</dbReference>
<name>A0A7N2MR97_QUELO</name>
<dbReference type="SUPFAM" id="SSF57756">
    <property type="entry name" value="Retrovirus zinc finger-like domains"/>
    <property type="match status" value="1"/>
</dbReference>
<evidence type="ECO:0008006" key="5">
    <source>
        <dbReference type="Google" id="ProtNLM"/>
    </source>
</evidence>
<dbReference type="GeneID" id="115964599"/>
<dbReference type="InterPro" id="IPR040256">
    <property type="entry name" value="At4g02000-like"/>
</dbReference>
<dbReference type="InterPro" id="IPR036875">
    <property type="entry name" value="Znf_CCHC_sf"/>
</dbReference>
<protein>
    <recommendedName>
        <fullName evidence="5">CCHC-type domain-containing protein</fullName>
    </recommendedName>
</protein>
<dbReference type="PANTHER" id="PTHR31286:SF167">
    <property type="entry name" value="OS09G0268800 PROTEIN"/>
    <property type="match status" value="1"/>
</dbReference>
<dbReference type="RefSeq" id="XP_030939738.1">
    <property type="nucleotide sequence ID" value="XM_031083878.1"/>
</dbReference>
<dbReference type="GO" id="GO:0003676">
    <property type="term" value="F:nucleic acid binding"/>
    <property type="evidence" value="ECO:0007669"/>
    <property type="project" value="InterPro"/>
</dbReference>
<dbReference type="EnsemblPlants" id="QL10p029082:mrna">
    <property type="protein sequence ID" value="QL10p029082:mrna:CDS:1"/>
    <property type="gene ID" value="QL10p029082"/>
</dbReference>
<feature type="domain" description="Zinc knuckle CX2CX4HX4C" evidence="2">
    <location>
        <begin position="147"/>
        <end position="177"/>
    </location>
</feature>
<dbReference type="AlphaFoldDB" id="A0A7N2MR97"/>
<reference evidence="3" key="2">
    <citation type="submission" date="2021-01" db="UniProtKB">
        <authorList>
            <consortium name="EnsemblPlants"/>
        </authorList>
    </citation>
    <scope>IDENTIFICATION</scope>
</reference>
<organism evidence="3 4">
    <name type="scientific">Quercus lobata</name>
    <name type="common">Valley oak</name>
    <dbReference type="NCBI Taxonomy" id="97700"/>
    <lineage>
        <taxon>Eukaryota</taxon>
        <taxon>Viridiplantae</taxon>
        <taxon>Streptophyta</taxon>
        <taxon>Embryophyta</taxon>
        <taxon>Tracheophyta</taxon>
        <taxon>Spermatophyta</taxon>
        <taxon>Magnoliopsida</taxon>
        <taxon>eudicotyledons</taxon>
        <taxon>Gunneridae</taxon>
        <taxon>Pentapetalae</taxon>
        <taxon>rosids</taxon>
        <taxon>fabids</taxon>
        <taxon>Fagales</taxon>
        <taxon>Fagaceae</taxon>
        <taxon>Quercus</taxon>
    </lineage>
</organism>
<dbReference type="InterPro" id="IPR025836">
    <property type="entry name" value="Zn_knuckle_CX2CX4HX4C"/>
</dbReference>
<dbReference type="OMA" id="ISENPPY"/>
<reference evidence="3 4" key="1">
    <citation type="journal article" date="2016" name="G3 (Bethesda)">
        <title>First Draft Assembly and Annotation of the Genome of a California Endemic Oak Quercus lobata Nee (Fagaceae).</title>
        <authorList>
            <person name="Sork V.L."/>
            <person name="Fitz-Gibbon S.T."/>
            <person name="Puiu D."/>
            <person name="Crepeau M."/>
            <person name="Gugger P.F."/>
            <person name="Sherman R."/>
            <person name="Stevens K."/>
            <person name="Langley C.H."/>
            <person name="Pellegrini M."/>
            <person name="Salzberg S.L."/>
        </authorList>
    </citation>
    <scope>NUCLEOTIDE SEQUENCE [LARGE SCALE GENOMIC DNA]</scope>
    <source>
        <strain evidence="3 4">cv. SW786</strain>
    </source>
</reference>
<proteinExistence type="predicted"/>
<dbReference type="InterPro" id="IPR025558">
    <property type="entry name" value="DUF4283"/>
</dbReference>
<gene>
    <name evidence="3" type="primary">LOC115964599</name>
</gene>
<dbReference type="EMBL" id="LRBV02000010">
    <property type="status" value="NOT_ANNOTATED_CDS"/>
    <property type="molecule type" value="Genomic_DNA"/>
</dbReference>
<dbReference type="Gramene" id="QL10p028980:mrna">
    <property type="protein sequence ID" value="QL10p028980:mrna:CDS:1"/>
    <property type="gene ID" value="QL10p028980"/>
</dbReference>
<accession>A0A7N2MR97</accession>
<evidence type="ECO:0000313" key="4">
    <source>
        <dbReference type="Proteomes" id="UP000594261"/>
    </source>
</evidence>
<evidence type="ECO:0000313" key="3">
    <source>
        <dbReference type="EnsemblPlants" id="QL10p028980:mrna:CDS:1"/>
    </source>
</evidence>
<keyword evidence="4" id="KW-1185">Reference proteome</keyword>
<dbReference type="EnsemblPlants" id="QL10p028980:mrna">
    <property type="protein sequence ID" value="QL10p028980:mrna:CDS:1"/>
    <property type="gene ID" value="QL10p028980"/>
</dbReference>
<dbReference type="OrthoDB" id="1433777at2759"/>
<evidence type="ECO:0000259" key="2">
    <source>
        <dbReference type="Pfam" id="PF14392"/>
    </source>
</evidence>